<dbReference type="AlphaFoldDB" id="A0A060DMG8"/>
<organism evidence="1 2">
    <name type="scientific">Azospirillum argentinense</name>
    <dbReference type="NCBI Taxonomy" id="2970906"/>
    <lineage>
        <taxon>Bacteria</taxon>
        <taxon>Pseudomonadati</taxon>
        <taxon>Pseudomonadota</taxon>
        <taxon>Alphaproteobacteria</taxon>
        <taxon>Rhodospirillales</taxon>
        <taxon>Azospirillaceae</taxon>
        <taxon>Azospirillum</taxon>
    </lineage>
</organism>
<sequence>MAGAIMRILIVLVFLFVGGTAHAQGLPWAMGNAKGWFVATKLDAAGNKLIITCDAAIQERAAILYLPKIPVRGSGQLDVTLGLNGTLVPAGSWQIFQGGVAAKDYSAVVELVEKMSDAFMIDVHLADQSGASFDNFGFDEVSKGLAQACGR</sequence>
<reference evidence="1 2" key="1">
    <citation type="journal article" date="2014" name="Genome Announc.">
        <title>Complete Genome Sequence of the Model Rhizosphere Strain Azospirillum brasilense Az39, Successfully Applied in Agriculture.</title>
        <authorList>
            <person name="Rivera D."/>
            <person name="Revale S."/>
            <person name="Molina R."/>
            <person name="Gualpa J."/>
            <person name="Puente M."/>
            <person name="Maroniche G."/>
            <person name="Paris G."/>
            <person name="Baker D."/>
            <person name="Clavijo B."/>
            <person name="McLay K."/>
            <person name="Spaepen S."/>
            <person name="Perticari A."/>
            <person name="Vazquez M."/>
            <person name="Wisniewski-Dye F."/>
            <person name="Watkins C."/>
            <person name="Martinez-Abarca F."/>
            <person name="Vanderleyden J."/>
            <person name="Cassan F."/>
        </authorList>
    </citation>
    <scope>NUCLEOTIDE SEQUENCE [LARGE SCALE GENOMIC DNA]</scope>
    <source>
        <strain evidence="1 2">Az39</strain>
    </source>
</reference>
<dbReference type="KEGG" id="abq:ABAZ39_09635"/>
<name>A0A060DMG8_9PROT</name>
<dbReference type="EMBL" id="CP007793">
    <property type="protein sequence ID" value="AIB12258.1"/>
    <property type="molecule type" value="Genomic_DNA"/>
</dbReference>
<evidence type="ECO:0000313" key="1">
    <source>
        <dbReference type="EMBL" id="AIB12258.1"/>
    </source>
</evidence>
<proteinExistence type="predicted"/>
<protein>
    <submittedName>
        <fullName evidence="1">Uncharacterized protein</fullName>
    </submittedName>
</protein>
<evidence type="ECO:0000313" key="2">
    <source>
        <dbReference type="Proteomes" id="UP000027186"/>
    </source>
</evidence>
<dbReference type="Proteomes" id="UP000027186">
    <property type="component" value="Chromosome"/>
</dbReference>
<accession>A0A060DMG8</accession>
<gene>
    <name evidence="1" type="ORF">ABAZ39_09635</name>
</gene>